<evidence type="ECO:0000313" key="2">
    <source>
        <dbReference type="Proteomes" id="UP001165652"/>
    </source>
</evidence>
<comment type="caution">
    <text evidence="1">The sequence shown here is derived from an EMBL/GenBank/DDBJ whole genome shotgun (WGS) entry which is preliminary data.</text>
</comment>
<keyword evidence="2" id="KW-1185">Reference proteome</keyword>
<proteinExistence type="predicted"/>
<reference evidence="1" key="2">
    <citation type="submission" date="2023-02" db="EMBL/GenBank/DDBJ databases">
        <authorList>
            <person name="Rayyan A."/>
            <person name="Meyer T."/>
            <person name="Kyndt J.A."/>
        </authorList>
    </citation>
    <scope>NUCLEOTIDE SEQUENCE</scope>
    <source>
        <strain evidence="1">DSM 9987</strain>
    </source>
</reference>
<organism evidence="1 2">
    <name type="scientific">Rhodoplanes tepidamans</name>
    <name type="common">Rhodoplanes cryptolactis</name>
    <dbReference type="NCBI Taxonomy" id="200616"/>
    <lineage>
        <taxon>Bacteria</taxon>
        <taxon>Pseudomonadati</taxon>
        <taxon>Pseudomonadota</taxon>
        <taxon>Alphaproteobacteria</taxon>
        <taxon>Hyphomicrobiales</taxon>
        <taxon>Nitrobacteraceae</taxon>
        <taxon>Rhodoplanes</taxon>
    </lineage>
</organism>
<protein>
    <submittedName>
        <fullName evidence="1">Uncharacterized protein</fullName>
    </submittedName>
</protein>
<name>A0ABT5JB63_RHOTP</name>
<reference evidence="1" key="1">
    <citation type="journal article" date="2023" name="Microbiol Resour">
        <title>Genome Sequences of Rhodoplanes serenus and Two Thermotolerant Strains, Rhodoplanes tepidamans and 'Rhodoplanes cryptolactis,' Further Refine the Genus.</title>
        <authorList>
            <person name="Rayyan A.A."/>
            <person name="Kyndt J.A."/>
        </authorList>
    </citation>
    <scope>NUCLEOTIDE SEQUENCE</scope>
    <source>
        <strain evidence="1">DSM 9987</strain>
    </source>
</reference>
<dbReference type="EMBL" id="JAQQLI010000020">
    <property type="protein sequence ID" value="MDC7786837.1"/>
    <property type="molecule type" value="Genomic_DNA"/>
</dbReference>
<evidence type="ECO:0000313" key="1">
    <source>
        <dbReference type="EMBL" id="MDC7786837.1"/>
    </source>
</evidence>
<dbReference type="RefSeq" id="WP_272777682.1">
    <property type="nucleotide sequence ID" value="NZ_JAQQLI010000020.1"/>
</dbReference>
<accession>A0ABT5JB63</accession>
<sequence>MMATIRRKTGAVAIIARPVAISFSGSLSKTRRDHVRAARLPRGRLGRAPRRATAPFVNTTLTVLPQHG</sequence>
<gene>
    <name evidence="1" type="ORF">PQJ73_14180</name>
</gene>
<dbReference type="Proteomes" id="UP001165652">
    <property type="component" value="Unassembled WGS sequence"/>
</dbReference>